<gene>
    <name evidence="1" type="ORF">PIB30_085536</name>
</gene>
<dbReference type="EMBL" id="JASCZI010182673">
    <property type="protein sequence ID" value="MED6188391.1"/>
    <property type="molecule type" value="Genomic_DNA"/>
</dbReference>
<evidence type="ECO:0000313" key="1">
    <source>
        <dbReference type="EMBL" id="MED6188391.1"/>
    </source>
</evidence>
<name>A0ABU6WSI4_9FABA</name>
<organism evidence="1 2">
    <name type="scientific">Stylosanthes scabra</name>
    <dbReference type="NCBI Taxonomy" id="79078"/>
    <lineage>
        <taxon>Eukaryota</taxon>
        <taxon>Viridiplantae</taxon>
        <taxon>Streptophyta</taxon>
        <taxon>Embryophyta</taxon>
        <taxon>Tracheophyta</taxon>
        <taxon>Spermatophyta</taxon>
        <taxon>Magnoliopsida</taxon>
        <taxon>eudicotyledons</taxon>
        <taxon>Gunneridae</taxon>
        <taxon>Pentapetalae</taxon>
        <taxon>rosids</taxon>
        <taxon>fabids</taxon>
        <taxon>Fabales</taxon>
        <taxon>Fabaceae</taxon>
        <taxon>Papilionoideae</taxon>
        <taxon>50 kb inversion clade</taxon>
        <taxon>dalbergioids sensu lato</taxon>
        <taxon>Dalbergieae</taxon>
        <taxon>Pterocarpus clade</taxon>
        <taxon>Stylosanthes</taxon>
    </lineage>
</organism>
<protein>
    <submittedName>
        <fullName evidence="1">Uncharacterized protein</fullName>
    </submittedName>
</protein>
<comment type="caution">
    <text evidence="1">The sequence shown here is derived from an EMBL/GenBank/DDBJ whole genome shotgun (WGS) entry which is preliminary data.</text>
</comment>
<accession>A0ABU6WSI4</accession>
<sequence length="145" mass="15961">MEISELDGGRSNKCTLEPVAQLSLDRNLEELVKDGAVEDAARRGIGFVNDEGLVKVLADALEEKIGDGGSTSSCRSGLEVWVDRSAATKFPAPLVIENDQQHDEDAAVEAPAASFPIYQSLCFSYAVYHRRRRWFQNRGSSKATW</sequence>
<dbReference type="Proteomes" id="UP001341840">
    <property type="component" value="Unassembled WGS sequence"/>
</dbReference>
<evidence type="ECO:0000313" key="2">
    <source>
        <dbReference type="Proteomes" id="UP001341840"/>
    </source>
</evidence>
<proteinExistence type="predicted"/>
<keyword evidence="2" id="KW-1185">Reference proteome</keyword>
<reference evidence="1 2" key="1">
    <citation type="journal article" date="2023" name="Plants (Basel)">
        <title>Bridging the Gap: Combining Genomics and Transcriptomics Approaches to Understand Stylosanthes scabra, an Orphan Legume from the Brazilian Caatinga.</title>
        <authorList>
            <person name="Ferreira-Neto J.R.C."/>
            <person name="da Silva M.D."/>
            <person name="Binneck E."/>
            <person name="de Melo N.F."/>
            <person name="da Silva R.H."/>
            <person name="de Melo A.L.T.M."/>
            <person name="Pandolfi V."/>
            <person name="Bustamante F.O."/>
            <person name="Brasileiro-Vidal A.C."/>
            <person name="Benko-Iseppon A.M."/>
        </authorList>
    </citation>
    <scope>NUCLEOTIDE SEQUENCE [LARGE SCALE GENOMIC DNA]</scope>
    <source>
        <tissue evidence="1">Leaves</tissue>
    </source>
</reference>